<dbReference type="RefSeq" id="WP_089384769.1">
    <property type="nucleotide sequence ID" value="NZ_FZNQ01000008.1"/>
</dbReference>
<dbReference type="OrthoDB" id="17296at2157"/>
<gene>
    <name evidence="1" type="ORF">SAMN06264855_10892</name>
</gene>
<organism evidence="1 2">
    <name type="scientific">Halorubrum vacuolatum</name>
    <name type="common">Natronobacterium vacuolatum</name>
    <dbReference type="NCBI Taxonomy" id="63740"/>
    <lineage>
        <taxon>Archaea</taxon>
        <taxon>Methanobacteriati</taxon>
        <taxon>Methanobacteriota</taxon>
        <taxon>Stenosarchaea group</taxon>
        <taxon>Halobacteria</taxon>
        <taxon>Halobacteriales</taxon>
        <taxon>Haloferacaceae</taxon>
        <taxon>Halorubrum</taxon>
    </lineage>
</organism>
<accession>A0A238WK75</accession>
<dbReference type="GO" id="GO:0004519">
    <property type="term" value="F:endonuclease activity"/>
    <property type="evidence" value="ECO:0007669"/>
    <property type="project" value="UniProtKB-KW"/>
</dbReference>
<keyword evidence="1" id="KW-0378">Hydrolase</keyword>
<keyword evidence="2" id="KW-1185">Reference proteome</keyword>
<dbReference type="EMBL" id="FZNQ01000008">
    <property type="protein sequence ID" value="SNR46965.1"/>
    <property type="molecule type" value="Genomic_DNA"/>
</dbReference>
<proteinExistence type="predicted"/>
<name>A0A238WK75_HALVU</name>
<dbReference type="Proteomes" id="UP000198397">
    <property type="component" value="Unassembled WGS sequence"/>
</dbReference>
<reference evidence="1 2" key="1">
    <citation type="submission" date="2017-06" db="EMBL/GenBank/DDBJ databases">
        <authorList>
            <person name="Kim H.J."/>
            <person name="Triplett B.A."/>
        </authorList>
    </citation>
    <scope>NUCLEOTIDE SEQUENCE [LARGE SCALE GENOMIC DNA]</scope>
    <source>
        <strain evidence="1 2">DSM 8800</strain>
    </source>
</reference>
<dbReference type="PANTHER" id="PTHR37460">
    <property type="entry name" value="ENDONUCLEASE III"/>
    <property type="match status" value="1"/>
</dbReference>
<keyword evidence="1" id="KW-0255">Endonuclease</keyword>
<dbReference type="CDD" id="cd10441">
    <property type="entry name" value="GIY-YIG_COG1833"/>
    <property type="match status" value="1"/>
</dbReference>
<evidence type="ECO:0000313" key="2">
    <source>
        <dbReference type="Proteomes" id="UP000198397"/>
    </source>
</evidence>
<dbReference type="InterPro" id="IPR002837">
    <property type="entry name" value="DUF123"/>
</dbReference>
<dbReference type="Pfam" id="PF01986">
    <property type="entry name" value="DUF123"/>
    <property type="match status" value="1"/>
</dbReference>
<sequence length="152" mass="16134">MTRGDRREEPVGGTYTLVIDLPKPITLDVGALGPVDLPVGAYAYTGSALGSGGFSRVDRHRRIDAGEHAVRHWHIDYLLGHPDTRIVDVTKSRGVDIECAVAGRLPAGPVEGFGASDCGCRSHLASGATLTAVTEQVRRTHRLAAGRSSTHD</sequence>
<dbReference type="PANTHER" id="PTHR37460:SF1">
    <property type="entry name" value="ENDONUCLEASE III"/>
    <property type="match status" value="1"/>
</dbReference>
<dbReference type="AlphaFoldDB" id="A0A238WK75"/>
<keyword evidence="1" id="KW-0540">Nuclease</keyword>
<evidence type="ECO:0000313" key="1">
    <source>
        <dbReference type="EMBL" id="SNR46965.1"/>
    </source>
</evidence>
<protein>
    <submittedName>
        <fullName evidence="1">Endonuclease-3</fullName>
    </submittedName>
</protein>